<dbReference type="EMBL" id="BMMZ01000005">
    <property type="protein sequence ID" value="GGL64643.1"/>
    <property type="molecule type" value="Genomic_DNA"/>
</dbReference>
<keyword evidence="2" id="KW-0813">Transport</keyword>
<evidence type="ECO:0000313" key="7">
    <source>
        <dbReference type="Proteomes" id="UP000613840"/>
    </source>
</evidence>
<dbReference type="NCBIfam" id="TIGR01727">
    <property type="entry name" value="oligo_HPY"/>
    <property type="match status" value="1"/>
</dbReference>
<dbReference type="RefSeq" id="WP_188895579.1">
    <property type="nucleotide sequence ID" value="NZ_BMMZ01000005.1"/>
</dbReference>
<dbReference type="PROSITE" id="PS50893">
    <property type="entry name" value="ABC_TRANSPORTER_2"/>
    <property type="match status" value="1"/>
</dbReference>
<sequence>MIEAPASAPSQAPALLSLEGVSKHFRVRTTSNPLAPRAVLKAVDDVSVSIAEAETYALVGESGSGKSTLGQVALRLLEPTGGRIVFDGTDITHLHDARMRRLRSGLQVIFQDPLGSLNPRMRVAQIVAEPLRVLGGLTGSELESRTEELIKAVGLDPSRAGARPRSLSGGQRQRVGIARAIALNPRLVLADEATSALDVSVQAQIVNLLVDLREQLGLSYLFIGHGLPVVRQISQRVGVMYLGRIVEDGPTDEVFAEPRHPYTRALIAASPVPRPGERERVRLAGEPPDPLAVPTGCRFRTRCPLATELCANEAPPVVTISPGHTAECHYAT</sequence>
<dbReference type="Pfam" id="PF00005">
    <property type="entry name" value="ABC_tran"/>
    <property type="match status" value="1"/>
</dbReference>
<evidence type="ECO:0000256" key="3">
    <source>
        <dbReference type="ARBA" id="ARBA00022741"/>
    </source>
</evidence>
<comment type="caution">
    <text evidence="6">The sequence shown here is derived from an EMBL/GenBank/DDBJ whole genome shotgun (WGS) entry which is preliminary data.</text>
</comment>
<reference evidence="6" key="1">
    <citation type="journal article" date="2014" name="Int. J. Syst. Evol. Microbiol.">
        <title>Complete genome sequence of Corynebacterium casei LMG S-19264T (=DSM 44701T), isolated from a smear-ripened cheese.</title>
        <authorList>
            <consortium name="US DOE Joint Genome Institute (JGI-PGF)"/>
            <person name="Walter F."/>
            <person name="Albersmeier A."/>
            <person name="Kalinowski J."/>
            <person name="Ruckert C."/>
        </authorList>
    </citation>
    <scope>NUCLEOTIDE SEQUENCE</scope>
    <source>
        <strain evidence="6">CGMCC 4.7306</strain>
    </source>
</reference>
<dbReference type="PANTHER" id="PTHR43776:SF7">
    <property type="entry name" value="D,D-DIPEPTIDE TRANSPORT ATP-BINDING PROTEIN DDPF-RELATED"/>
    <property type="match status" value="1"/>
</dbReference>
<keyword evidence="4 6" id="KW-0067">ATP-binding</keyword>
<dbReference type="SMART" id="SM00382">
    <property type="entry name" value="AAA"/>
    <property type="match status" value="1"/>
</dbReference>
<keyword evidence="3" id="KW-0547">Nucleotide-binding</keyword>
<evidence type="ECO:0000256" key="2">
    <source>
        <dbReference type="ARBA" id="ARBA00022448"/>
    </source>
</evidence>
<evidence type="ECO:0000256" key="1">
    <source>
        <dbReference type="ARBA" id="ARBA00005417"/>
    </source>
</evidence>
<dbReference type="InterPro" id="IPR013563">
    <property type="entry name" value="Oligopep_ABC_C"/>
</dbReference>
<comment type="similarity">
    <text evidence="1">Belongs to the ABC transporter superfamily.</text>
</comment>
<dbReference type="GO" id="GO:0055085">
    <property type="term" value="P:transmembrane transport"/>
    <property type="evidence" value="ECO:0007669"/>
    <property type="project" value="UniProtKB-ARBA"/>
</dbReference>
<dbReference type="GO" id="GO:0005524">
    <property type="term" value="F:ATP binding"/>
    <property type="evidence" value="ECO:0007669"/>
    <property type="project" value="UniProtKB-KW"/>
</dbReference>
<dbReference type="CDD" id="cd03257">
    <property type="entry name" value="ABC_NikE_OppD_transporters"/>
    <property type="match status" value="1"/>
</dbReference>
<dbReference type="FunFam" id="3.40.50.300:FF:000016">
    <property type="entry name" value="Oligopeptide ABC transporter ATP-binding component"/>
    <property type="match status" value="1"/>
</dbReference>
<evidence type="ECO:0000256" key="4">
    <source>
        <dbReference type="ARBA" id="ARBA00022840"/>
    </source>
</evidence>
<dbReference type="InterPro" id="IPR003593">
    <property type="entry name" value="AAA+_ATPase"/>
</dbReference>
<evidence type="ECO:0000313" key="6">
    <source>
        <dbReference type="EMBL" id="GGL64643.1"/>
    </source>
</evidence>
<dbReference type="InterPro" id="IPR017871">
    <property type="entry name" value="ABC_transporter-like_CS"/>
</dbReference>
<dbReference type="InterPro" id="IPR027417">
    <property type="entry name" value="P-loop_NTPase"/>
</dbReference>
<dbReference type="InterPro" id="IPR003439">
    <property type="entry name" value="ABC_transporter-like_ATP-bd"/>
</dbReference>
<dbReference type="PROSITE" id="PS00211">
    <property type="entry name" value="ABC_TRANSPORTER_1"/>
    <property type="match status" value="1"/>
</dbReference>
<dbReference type="Proteomes" id="UP000613840">
    <property type="component" value="Unassembled WGS sequence"/>
</dbReference>
<dbReference type="AlphaFoldDB" id="A0A917W5E0"/>
<dbReference type="GO" id="GO:0015833">
    <property type="term" value="P:peptide transport"/>
    <property type="evidence" value="ECO:0007669"/>
    <property type="project" value="InterPro"/>
</dbReference>
<feature type="domain" description="ABC transporter" evidence="5">
    <location>
        <begin position="16"/>
        <end position="267"/>
    </location>
</feature>
<keyword evidence="7" id="KW-1185">Reference proteome</keyword>
<name>A0A917W5E0_9ACTN</name>
<accession>A0A917W5E0</accession>
<dbReference type="Pfam" id="PF08352">
    <property type="entry name" value="oligo_HPY"/>
    <property type="match status" value="1"/>
</dbReference>
<evidence type="ECO:0000259" key="5">
    <source>
        <dbReference type="PROSITE" id="PS50893"/>
    </source>
</evidence>
<dbReference type="GO" id="GO:0016887">
    <property type="term" value="F:ATP hydrolysis activity"/>
    <property type="evidence" value="ECO:0007669"/>
    <property type="project" value="InterPro"/>
</dbReference>
<protein>
    <submittedName>
        <fullName evidence="6">ABC transporter ATP-binding protein</fullName>
    </submittedName>
</protein>
<dbReference type="PANTHER" id="PTHR43776">
    <property type="entry name" value="TRANSPORT ATP-BINDING PROTEIN"/>
    <property type="match status" value="1"/>
</dbReference>
<reference evidence="6" key="2">
    <citation type="submission" date="2020-09" db="EMBL/GenBank/DDBJ databases">
        <authorList>
            <person name="Sun Q."/>
            <person name="Zhou Y."/>
        </authorList>
    </citation>
    <scope>NUCLEOTIDE SEQUENCE</scope>
    <source>
        <strain evidence="6">CGMCC 4.7306</strain>
    </source>
</reference>
<dbReference type="InterPro" id="IPR050319">
    <property type="entry name" value="ABC_transp_ATP-bind"/>
</dbReference>
<dbReference type="Gene3D" id="3.40.50.300">
    <property type="entry name" value="P-loop containing nucleotide triphosphate hydrolases"/>
    <property type="match status" value="1"/>
</dbReference>
<proteinExistence type="inferred from homology"/>
<gene>
    <name evidence="6" type="ORF">GCM10011575_23790</name>
</gene>
<dbReference type="SUPFAM" id="SSF52540">
    <property type="entry name" value="P-loop containing nucleoside triphosphate hydrolases"/>
    <property type="match status" value="1"/>
</dbReference>
<organism evidence="6 7">
    <name type="scientific">Microlunatus endophyticus</name>
    <dbReference type="NCBI Taxonomy" id="1716077"/>
    <lineage>
        <taxon>Bacteria</taxon>
        <taxon>Bacillati</taxon>
        <taxon>Actinomycetota</taxon>
        <taxon>Actinomycetes</taxon>
        <taxon>Propionibacteriales</taxon>
        <taxon>Propionibacteriaceae</taxon>
        <taxon>Microlunatus</taxon>
    </lineage>
</organism>